<feature type="compositionally biased region" description="Acidic residues" evidence="1">
    <location>
        <begin position="533"/>
        <end position="542"/>
    </location>
</feature>
<comment type="caution">
    <text evidence="2">The sequence shown here is derived from an EMBL/GenBank/DDBJ whole genome shotgun (WGS) entry which is preliminary data.</text>
</comment>
<evidence type="ECO:0000313" key="2">
    <source>
        <dbReference type="EMBL" id="KAK8532224.1"/>
    </source>
</evidence>
<evidence type="ECO:0000256" key="1">
    <source>
        <dbReference type="SAM" id="MobiDB-lite"/>
    </source>
</evidence>
<protein>
    <submittedName>
        <fullName evidence="2">Uncharacterized protein</fullName>
    </submittedName>
</protein>
<feature type="compositionally biased region" description="Basic and acidic residues" evidence="1">
    <location>
        <begin position="222"/>
        <end position="235"/>
    </location>
</feature>
<dbReference type="PANTHER" id="PTHR37198:SF1">
    <property type="entry name" value="NUCLEOLIN"/>
    <property type="match status" value="1"/>
</dbReference>
<name>A0ABR2D924_9ROSI</name>
<reference evidence="2 3" key="1">
    <citation type="journal article" date="2024" name="G3 (Bethesda)">
        <title>Genome assembly of Hibiscus sabdariffa L. provides insights into metabolisms of medicinal natural products.</title>
        <authorList>
            <person name="Kim T."/>
        </authorList>
    </citation>
    <scope>NUCLEOTIDE SEQUENCE [LARGE SCALE GENOMIC DNA]</scope>
    <source>
        <strain evidence="2">TK-2024</strain>
        <tissue evidence="2">Old leaves</tissue>
    </source>
</reference>
<gene>
    <name evidence="2" type="ORF">V6N12_053670</name>
</gene>
<feature type="region of interest" description="Disordered" evidence="1">
    <location>
        <begin position="495"/>
        <end position="599"/>
    </location>
</feature>
<feature type="compositionally biased region" description="Basic and acidic residues" evidence="1">
    <location>
        <begin position="246"/>
        <end position="258"/>
    </location>
</feature>
<feature type="compositionally biased region" description="Basic and acidic residues" evidence="1">
    <location>
        <begin position="323"/>
        <end position="340"/>
    </location>
</feature>
<feature type="compositionally biased region" description="Basic and acidic residues" evidence="1">
    <location>
        <begin position="201"/>
        <end position="210"/>
    </location>
</feature>
<organism evidence="2 3">
    <name type="scientific">Hibiscus sabdariffa</name>
    <name type="common">roselle</name>
    <dbReference type="NCBI Taxonomy" id="183260"/>
    <lineage>
        <taxon>Eukaryota</taxon>
        <taxon>Viridiplantae</taxon>
        <taxon>Streptophyta</taxon>
        <taxon>Embryophyta</taxon>
        <taxon>Tracheophyta</taxon>
        <taxon>Spermatophyta</taxon>
        <taxon>Magnoliopsida</taxon>
        <taxon>eudicotyledons</taxon>
        <taxon>Gunneridae</taxon>
        <taxon>Pentapetalae</taxon>
        <taxon>rosids</taxon>
        <taxon>malvids</taxon>
        <taxon>Malvales</taxon>
        <taxon>Malvaceae</taxon>
        <taxon>Malvoideae</taxon>
        <taxon>Hibiscus</taxon>
    </lineage>
</organism>
<feature type="compositionally biased region" description="Basic and acidic residues" evidence="1">
    <location>
        <begin position="512"/>
        <end position="523"/>
    </location>
</feature>
<dbReference type="Proteomes" id="UP001472677">
    <property type="component" value="Unassembled WGS sequence"/>
</dbReference>
<sequence length="706" mass="77676">MDDPESEWEIKESSGDGKLSWVLRLGRKILVTGIVISCAPLVLPPVMAISAVGLVCSVPYGVLLVSYACTKTLMSRLLPMPSPSPPLLLEYEKTFDGEDELNEDGIEFFDKGNEELDKGGVSEKDAYLENGVENDGMGSVGQVDETVEETGYEEDDRTETPSESFEEVKGIPGLNVEQPIIEECRIEQPAGIEAVVEEDDKCGSNDEKETSLGSEIVEEEKELVGEMRQSVEKGGARRKRRKKTKSKSEGTTKGKGESSIKGNVNEQPGDKQKTSELKNVAADVENDELVGNSRGSLERNRKEGTSLDAAEDTQGGEQEQVDAEVKMSKGDEGTTTRKQEQPIIEESSTEQPVYDTVIGPLGGLDGSEEEDQEMPLDGKNLPVRLIQGIDVEENEKLTREQPKAMDVLGTFEVNEEEYARDESVSEQPIEEVCNIVVEFEGDEKNGRSMENETPFQTKKVDVHLSQSTDIVEDEELVKETRGLLEKIWDEGKKSEEMDVDKRAQSMGTGSETVHDESITKGHTVESATLIEGQAEDVNEDIVEPNYRLNKEKKDVDLSDENEREFDKHQGVDLLETASTVTLQGSPPEVNTEESQPSPSYLIHQEASDSSDLPVSTKAEGADCIRVSAENAIDATSDEGEEKIWEQMNALRTIVGYEAARKETCIEELKALYLFTGIEPPASLKETCDLVEVDAKLGFLKSVVGVK</sequence>
<evidence type="ECO:0000313" key="3">
    <source>
        <dbReference type="Proteomes" id="UP001472677"/>
    </source>
</evidence>
<feature type="region of interest" description="Disordered" evidence="1">
    <location>
        <begin position="149"/>
        <end position="168"/>
    </location>
</feature>
<proteinExistence type="predicted"/>
<accession>A0ABR2D924</accession>
<keyword evidence="3" id="KW-1185">Reference proteome</keyword>
<dbReference type="PANTHER" id="PTHR37198">
    <property type="entry name" value="NUCLEOLIN"/>
    <property type="match status" value="1"/>
</dbReference>
<feature type="compositionally biased region" description="Basic residues" evidence="1">
    <location>
        <begin position="236"/>
        <end position="245"/>
    </location>
</feature>
<dbReference type="EMBL" id="JBBPBM010000034">
    <property type="protein sequence ID" value="KAK8532224.1"/>
    <property type="molecule type" value="Genomic_DNA"/>
</dbReference>
<feature type="region of interest" description="Disordered" evidence="1">
    <location>
        <begin position="197"/>
        <end position="381"/>
    </location>
</feature>
<feature type="compositionally biased region" description="Basic and acidic residues" evidence="1">
    <location>
        <begin position="296"/>
        <end position="305"/>
    </location>
</feature>